<accession>A0ABQ9CRA2</accession>
<dbReference type="EMBL" id="WHWB01034585">
    <property type="protein sequence ID" value="KAJ7407691.1"/>
    <property type="molecule type" value="Genomic_DNA"/>
</dbReference>
<protein>
    <recommendedName>
        <fullName evidence="1">Reverse transcriptase domain-containing protein</fullName>
    </recommendedName>
</protein>
<comment type="caution">
    <text evidence="2">The sequence shown here is derived from an EMBL/GenBank/DDBJ whole genome shotgun (WGS) entry which is preliminary data.</text>
</comment>
<reference evidence="2" key="1">
    <citation type="submission" date="2019-10" db="EMBL/GenBank/DDBJ databases">
        <authorList>
            <person name="Soares A.E.R."/>
            <person name="Aleixo A."/>
            <person name="Schneider P."/>
            <person name="Miyaki C.Y."/>
            <person name="Schneider M.P."/>
            <person name="Mello C."/>
            <person name="Vasconcelos A.T.R."/>
        </authorList>
    </citation>
    <scope>NUCLEOTIDE SEQUENCE</scope>
    <source>
        <tissue evidence="2">Muscle</tissue>
    </source>
</reference>
<keyword evidence="3" id="KW-1185">Reference proteome</keyword>
<dbReference type="InterPro" id="IPR000477">
    <property type="entry name" value="RT_dom"/>
</dbReference>
<gene>
    <name evidence="2" type="ORF">WISP_125179</name>
</gene>
<name>A0ABQ9CRA2_9PASS</name>
<dbReference type="PANTHER" id="PTHR33332">
    <property type="entry name" value="REVERSE TRANSCRIPTASE DOMAIN-CONTAINING PROTEIN"/>
    <property type="match status" value="1"/>
</dbReference>
<evidence type="ECO:0000313" key="2">
    <source>
        <dbReference type="EMBL" id="KAJ7407691.1"/>
    </source>
</evidence>
<proteinExistence type="predicted"/>
<evidence type="ECO:0000313" key="3">
    <source>
        <dbReference type="Proteomes" id="UP001145742"/>
    </source>
</evidence>
<dbReference type="Pfam" id="PF00078">
    <property type="entry name" value="RVT_1"/>
    <property type="match status" value="1"/>
</dbReference>
<sequence length="169" mass="19526">MLGPVLLNIFTGELEEGIDSTLSQFADDIKLGGSVNLLEGRKALQRDLDRLEQWAKANSMKFNKAKCHVLHFVHNKGDWDKENIWNFKDFNDGFQHNQTACLELRAACSYSNLLVDLRDLNTAYQSWFMPIIMLSDETVLYHFICGYEQQMGFQDKNVEEYDNGNKTFS</sequence>
<feature type="domain" description="Reverse transcriptase" evidence="1">
    <location>
        <begin position="2"/>
        <end position="71"/>
    </location>
</feature>
<organism evidence="2 3">
    <name type="scientific">Willisornis vidua</name>
    <name type="common">Xingu scale-backed antbird</name>
    <dbReference type="NCBI Taxonomy" id="1566151"/>
    <lineage>
        <taxon>Eukaryota</taxon>
        <taxon>Metazoa</taxon>
        <taxon>Chordata</taxon>
        <taxon>Craniata</taxon>
        <taxon>Vertebrata</taxon>
        <taxon>Euteleostomi</taxon>
        <taxon>Archelosauria</taxon>
        <taxon>Archosauria</taxon>
        <taxon>Dinosauria</taxon>
        <taxon>Saurischia</taxon>
        <taxon>Theropoda</taxon>
        <taxon>Coelurosauria</taxon>
        <taxon>Aves</taxon>
        <taxon>Neognathae</taxon>
        <taxon>Neoaves</taxon>
        <taxon>Telluraves</taxon>
        <taxon>Australaves</taxon>
        <taxon>Passeriformes</taxon>
        <taxon>Thamnophilidae</taxon>
        <taxon>Willisornis</taxon>
    </lineage>
</organism>
<evidence type="ECO:0000259" key="1">
    <source>
        <dbReference type="Pfam" id="PF00078"/>
    </source>
</evidence>
<dbReference type="Proteomes" id="UP001145742">
    <property type="component" value="Unassembled WGS sequence"/>
</dbReference>